<gene>
    <name evidence="3" type="ORF">K490DRAFT_57596</name>
</gene>
<comment type="caution">
    <text evidence="3">The sequence shown here is derived from an EMBL/GenBank/DDBJ whole genome shotgun (WGS) entry which is preliminary data.</text>
</comment>
<evidence type="ECO:0000313" key="4">
    <source>
        <dbReference type="Proteomes" id="UP000799776"/>
    </source>
</evidence>
<feature type="transmembrane region" description="Helical" evidence="2">
    <location>
        <begin position="62"/>
        <end position="81"/>
    </location>
</feature>
<keyword evidence="4" id="KW-1185">Reference proteome</keyword>
<keyword evidence="2" id="KW-1133">Transmembrane helix</keyword>
<dbReference type="AlphaFoldDB" id="A0A9P4LUN0"/>
<feature type="transmembrane region" description="Helical" evidence="2">
    <location>
        <begin position="130"/>
        <end position="147"/>
    </location>
</feature>
<protein>
    <submittedName>
        <fullName evidence="3">Uncharacterized protein</fullName>
    </submittedName>
</protein>
<proteinExistence type="predicted"/>
<feature type="compositionally biased region" description="Basic and acidic residues" evidence="1">
    <location>
        <begin position="193"/>
        <end position="205"/>
    </location>
</feature>
<feature type="transmembrane region" description="Helical" evidence="2">
    <location>
        <begin position="20"/>
        <end position="41"/>
    </location>
</feature>
<keyword evidence="2" id="KW-0812">Transmembrane</keyword>
<accession>A0A9P4LUN0</accession>
<feature type="transmembrane region" description="Helical" evidence="2">
    <location>
        <begin position="327"/>
        <end position="351"/>
    </location>
</feature>
<dbReference type="EMBL" id="ML978723">
    <property type="protein sequence ID" value="KAF2086685.1"/>
    <property type="molecule type" value="Genomic_DNA"/>
</dbReference>
<dbReference type="Proteomes" id="UP000799776">
    <property type="component" value="Unassembled WGS sequence"/>
</dbReference>
<sequence length="370" mass="41437">MGILETPFIASMTTPPANYAGTFLFLSYIAAALYCTLNLSTYLYSRFQSRKNALYPESRRNVYIFSTLALISFTTLSYNMINVLFRSYSENNATGHKQPHSFSAQSLWSWMTGSTLFIDFATDLIYARPWAHIGLMFALAAHIFIAVEGKKKGLQNLWLYHVLGQILPPSFATNLVMIDSLLQPASPGAEVSSSREKEEKAEEKGVVAAQTTSRASRQLIDKFDALFDRVDPYMPRFLLGMIIAYYTEELRFATPGAHHRPPPILSMRGMLAYPILLLPHSKPHSHREMVVPYALVAAGSALLWWQGSRDVGAEMGLGEHFWAQRPAVKAVTVDAFVGVLSLAVWVLAMAGEFSREQVARRFFRVEAGYD</sequence>
<feature type="transmembrane region" description="Helical" evidence="2">
    <location>
        <begin position="290"/>
        <end position="307"/>
    </location>
</feature>
<name>A0A9P4LUN0_9PEZI</name>
<reference evidence="3" key="1">
    <citation type="journal article" date="2020" name="Stud. Mycol.">
        <title>101 Dothideomycetes genomes: a test case for predicting lifestyles and emergence of pathogens.</title>
        <authorList>
            <person name="Haridas S."/>
            <person name="Albert R."/>
            <person name="Binder M."/>
            <person name="Bloem J."/>
            <person name="Labutti K."/>
            <person name="Salamov A."/>
            <person name="Andreopoulos B."/>
            <person name="Baker S."/>
            <person name="Barry K."/>
            <person name="Bills G."/>
            <person name="Bluhm B."/>
            <person name="Cannon C."/>
            <person name="Castanera R."/>
            <person name="Culley D."/>
            <person name="Daum C."/>
            <person name="Ezra D."/>
            <person name="Gonzalez J."/>
            <person name="Henrissat B."/>
            <person name="Kuo A."/>
            <person name="Liang C."/>
            <person name="Lipzen A."/>
            <person name="Lutzoni F."/>
            <person name="Magnuson J."/>
            <person name="Mondo S."/>
            <person name="Nolan M."/>
            <person name="Ohm R."/>
            <person name="Pangilinan J."/>
            <person name="Park H.-J."/>
            <person name="Ramirez L."/>
            <person name="Alfaro M."/>
            <person name="Sun H."/>
            <person name="Tritt A."/>
            <person name="Yoshinaga Y."/>
            <person name="Zwiers L.-H."/>
            <person name="Turgeon B."/>
            <person name="Goodwin S."/>
            <person name="Spatafora J."/>
            <person name="Crous P."/>
            <person name="Grigoriev I."/>
        </authorList>
    </citation>
    <scope>NUCLEOTIDE SEQUENCE</scope>
    <source>
        <strain evidence="3">CBS 121410</strain>
    </source>
</reference>
<feature type="region of interest" description="Disordered" evidence="1">
    <location>
        <begin position="186"/>
        <end position="208"/>
    </location>
</feature>
<evidence type="ECO:0000256" key="1">
    <source>
        <dbReference type="SAM" id="MobiDB-lite"/>
    </source>
</evidence>
<organism evidence="3 4">
    <name type="scientific">Saccharata proteae CBS 121410</name>
    <dbReference type="NCBI Taxonomy" id="1314787"/>
    <lineage>
        <taxon>Eukaryota</taxon>
        <taxon>Fungi</taxon>
        <taxon>Dikarya</taxon>
        <taxon>Ascomycota</taxon>
        <taxon>Pezizomycotina</taxon>
        <taxon>Dothideomycetes</taxon>
        <taxon>Dothideomycetes incertae sedis</taxon>
        <taxon>Botryosphaeriales</taxon>
        <taxon>Saccharataceae</taxon>
        <taxon>Saccharata</taxon>
    </lineage>
</organism>
<evidence type="ECO:0000256" key="2">
    <source>
        <dbReference type="SAM" id="Phobius"/>
    </source>
</evidence>
<keyword evidence="2" id="KW-0472">Membrane</keyword>
<evidence type="ECO:0000313" key="3">
    <source>
        <dbReference type="EMBL" id="KAF2086685.1"/>
    </source>
</evidence>
<dbReference type="OrthoDB" id="18595at2759"/>